<evidence type="ECO:0000259" key="4">
    <source>
        <dbReference type="Pfam" id="PF07687"/>
    </source>
</evidence>
<reference evidence="5 6" key="1">
    <citation type="submission" date="2018-02" db="EMBL/GenBank/DDBJ databases">
        <title>Draft genome sequence of Streptococcus oricebi CCUG 70868T type strain.</title>
        <authorList>
            <person name="Mendez V."/>
            <person name="Salva-Serra F."/>
            <person name="Jaen-Luchoro D."/>
            <person name="Gonzales-Siles L."/>
            <person name="Karlsson R."/>
            <person name="Engstrom-Jakobsson H."/>
            <person name="Busquets A."/>
            <person name="Gomila M."/>
            <person name="Pineiro-Iglesias B."/>
            <person name="Bennasar-Figueras A."/>
            <person name="Seeger M."/>
            <person name="Moore E."/>
        </authorList>
    </citation>
    <scope>NUCLEOTIDE SEQUENCE [LARGE SCALE GENOMIC DNA]</scope>
    <source>
        <strain evidence="5 6">CCUG 70868</strain>
    </source>
</reference>
<dbReference type="Gene3D" id="3.40.630.10">
    <property type="entry name" value="Zn peptidases"/>
    <property type="match status" value="1"/>
</dbReference>
<dbReference type="Gene3D" id="3.30.70.360">
    <property type="match status" value="1"/>
</dbReference>
<evidence type="ECO:0000313" key="6">
    <source>
        <dbReference type="Proteomes" id="UP001519296"/>
    </source>
</evidence>
<comment type="caution">
    <text evidence="5">The sequence shown here is derived from an EMBL/GenBank/DDBJ whole genome shotgun (WGS) entry which is preliminary data.</text>
</comment>
<dbReference type="InterPro" id="IPR051458">
    <property type="entry name" value="Cyt/Met_Dipeptidase"/>
</dbReference>
<dbReference type="SUPFAM" id="SSF53187">
    <property type="entry name" value="Zn-dependent exopeptidases"/>
    <property type="match status" value="1"/>
</dbReference>
<protein>
    <submittedName>
        <fullName evidence="5">Peptidase M20</fullName>
    </submittedName>
</protein>
<keyword evidence="3" id="KW-0378">Hydrolase</keyword>
<keyword evidence="6" id="KW-1185">Reference proteome</keyword>
<dbReference type="InterPro" id="IPR002933">
    <property type="entry name" value="Peptidase_M20"/>
</dbReference>
<accession>A0ABS5B1T3</accession>
<dbReference type="PANTHER" id="PTHR43270">
    <property type="entry name" value="BETA-ALA-HIS DIPEPTIDASE"/>
    <property type="match status" value="1"/>
</dbReference>
<feature type="domain" description="Peptidase M20 dimerisation" evidence="4">
    <location>
        <begin position="199"/>
        <end position="354"/>
    </location>
</feature>
<dbReference type="InterPro" id="IPR011650">
    <property type="entry name" value="Peptidase_M20_dimer"/>
</dbReference>
<dbReference type="RefSeq" id="WP_209626970.1">
    <property type="nucleotide sequence ID" value="NZ_PRDG01000001.1"/>
</dbReference>
<evidence type="ECO:0000256" key="3">
    <source>
        <dbReference type="ARBA" id="ARBA00022801"/>
    </source>
</evidence>
<dbReference type="Pfam" id="PF07687">
    <property type="entry name" value="M20_dimer"/>
    <property type="match status" value="1"/>
</dbReference>
<evidence type="ECO:0000313" key="5">
    <source>
        <dbReference type="EMBL" id="MBP2622784.1"/>
    </source>
</evidence>
<dbReference type="EMBL" id="PRDG01000001">
    <property type="protein sequence ID" value="MBP2622784.1"/>
    <property type="molecule type" value="Genomic_DNA"/>
</dbReference>
<dbReference type="Pfam" id="PF01546">
    <property type="entry name" value="Peptidase_M20"/>
    <property type="match status" value="1"/>
</dbReference>
<proteinExistence type="predicted"/>
<evidence type="ECO:0000256" key="1">
    <source>
        <dbReference type="ARBA" id="ARBA00022670"/>
    </source>
</evidence>
<organism evidence="5 6">
    <name type="scientific">Streptococcus oricebi</name>
    <dbReference type="NCBI Taxonomy" id="1547447"/>
    <lineage>
        <taxon>Bacteria</taxon>
        <taxon>Bacillati</taxon>
        <taxon>Bacillota</taxon>
        <taxon>Bacilli</taxon>
        <taxon>Lactobacillales</taxon>
        <taxon>Streptococcaceae</taxon>
        <taxon>Streptococcus</taxon>
    </lineage>
</organism>
<keyword evidence="1" id="KW-0645">Protease</keyword>
<keyword evidence="2" id="KW-0479">Metal-binding</keyword>
<gene>
    <name evidence="5" type="ORF">C4K46_02390</name>
</gene>
<dbReference type="Proteomes" id="UP001519296">
    <property type="component" value="Unassembled WGS sequence"/>
</dbReference>
<dbReference type="PANTHER" id="PTHR43270:SF8">
    <property type="entry name" value="DI- AND TRIPEPTIDASE DUG2-RELATED"/>
    <property type="match status" value="1"/>
</dbReference>
<sequence length="461" mass="51649">MVFATEQEQIEKFQTDEVTQHYFEVLRTLIAKKSVFAQQVGLYEVAHYLGEIFTAAGAKVQIDDAYTAPFVIAEFKSSNPKAKTIIFYHHYDTVPADDDQPWTEAPFTLSVHYGHIYGRGVDDDKGHITARLTAVRRYLKRMGDLPVNITFIIEGAEESASTDLDKYLKRHRKHLRGADLLVWEQGRTDASGRLEISGGNKGIVTFDMVVKSADVDIHSSFGGVIDSASWYLLNALASLRASDGRLLVDGLYEEIKEPNQREMELLETYVNGDYKELQRIYGLELPLLVKDRKDFLRRFYFEPALNIEGMGTGYQGKGVKTILPAAAFAKMEVRLVPGLEPKDVLNKIERQLHKNGFDKVELIYTLGEKSYRSDMSAPSILNVIEIAKNFYPAGVSVLPTTAGTGPMHTVFEALEAPIAAFGIGNPNSRDHGGDENVKIADYYTHIELIEEIIASYDSSNY</sequence>
<evidence type="ECO:0000256" key="2">
    <source>
        <dbReference type="ARBA" id="ARBA00022723"/>
    </source>
</evidence>
<name>A0ABS5B1T3_9STRE</name>